<accession>A0A9P7W247</accession>
<evidence type="ECO:0000313" key="2">
    <source>
        <dbReference type="EMBL" id="KAG7450777.1"/>
    </source>
</evidence>
<protein>
    <submittedName>
        <fullName evidence="2">Uncharacterized protein</fullName>
    </submittedName>
</protein>
<sequence>MLQPCRIVNNSHDPNRFIECLGGNQRDTDRAKAQKKAAAAAKKPKESASSLAKRKERQASLYLAGDLDMSVQGDRHRGYASTEDYTTSEANKKTRTAAVPHRLLVAVLPYFYRHLFIQTYPSTLSHFPFPANQSILHAALTHSWPSVKSCGARDVPQVIHAKHTRRMFRTHSLIIGKQARIQLPGRRKGYPVPLRSLTPIQNAQCPHDVRKQLLLAITA</sequence>
<dbReference type="Proteomes" id="UP000812287">
    <property type="component" value="Unassembled WGS sequence"/>
</dbReference>
<dbReference type="GeneID" id="66099040"/>
<organism evidence="2 3">
    <name type="scientific">Guyanagaster necrorhizus</name>
    <dbReference type="NCBI Taxonomy" id="856835"/>
    <lineage>
        <taxon>Eukaryota</taxon>
        <taxon>Fungi</taxon>
        <taxon>Dikarya</taxon>
        <taxon>Basidiomycota</taxon>
        <taxon>Agaricomycotina</taxon>
        <taxon>Agaricomycetes</taxon>
        <taxon>Agaricomycetidae</taxon>
        <taxon>Agaricales</taxon>
        <taxon>Marasmiineae</taxon>
        <taxon>Physalacriaceae</taxon>
        <taxon>Guyanagaster</taxon>
    </lineage>
</organism>
<comment type="caution">
    <text evidence="2">The sequence shown here is derived from an EMBL/GenBank/DDBJ whole genome shotgun (WGS) entry which is preliminary data.</text>
</comment>
<evidence type="ECO:0000313" key="3">
    <source>
        <dbReference type="Proteomes" id="UP000812287"/>
    </source>
</evidence>
<dbReference type="RefSeq" id="XP_043044277.1">
    <property type="nucleotide sequence ID" value="XM_043176753.1"/>
</dbReference>
<dbReference type="AlphaFoldDB" id="A0A9P7W247"/>
<proteinExistence type="predicted"/>
<name>A0A9P7W247_9AGAR</name>
<feature type="region of interest" description="Disordered" evidence="1">
    <location>
        <begin position="28"/>
        <end position="52"/>
    </location>
</feature>
<feature type="compositionally biased region" description="Low complexity" evidence="1">
    <location>
        <begin position="36"/>
        <end position="51"/>
    </location>
</feature>
<evidence type="ECO:0000256" key="1">
    <source>
        <dbReference type="SAM" id="MobiDB-lite"/>
    </source>
</evidence>
<reference evidence="2" key="1">
    <citation type="submission" date="2020-11" db="EMBL/GenBank/DDBJ databases">
        <title>Adaptations for nitrogen fixation in a non-lichenized fungal sporocarp promotes dispersal by wood-feeding termites.</title>
        <authorList>
            <consortium name="DOE Joint Genome Institute"/>
            <person name="Koch R.A."/>
            <person name="Yoon G."/>
            <person name="Arayal U."/>
            <person name="Lail K."/>
            <person name="Amirebrahimi M."/>
            <person name="Labutti K."/>
            <person name="Lipzen A."/>
            <person name="Riley R."/>
            <person name="Barry K."/>
            <person name="Henrissat B."/>
            <person name="Grigoriev I.V."/>
            <person name="Herr J.R."/>
            <person name="Aime M.C."/>
        </authorList>
    </citation>
    <scope>NUCLEOTIDE SEQUENCE</scope>
    <source>
        <strain evidence="2">MCA 3950</strain>
    </source>
</reference>
<keyword evidence="3" id="KW-1185">Reference proteome</keyword>
<dbReference type="EMBL" id="MU250526">
    <property type="protein sequence ID" value="KAG7450777.1"/>
    <property type="molecule type" value="Genomic_DNA"/>
</dbReference>
<gene>
    <name evidence="2" type="ORF">BT62DRAFT_1001563</name>
</gene>